<organism evidence="14">
    <name type="scientific">freshwater metagenome</name>
    <dbReference type="NCBI Taxonomy" id="449393"/>
    <lineage>
        <taxon>unclassified sequences</taxon>
        <taxon>metagenomes</taxon>
        <taxon>ecological metagenomes</taxon>
    </lineage>
</organism>
<dbReference type="PANTHER" id="PTHR24221:SF654">
    <property type="entry name" value="ATP-BINDING CASSETTE SUB-FAMILY B MEMBER 6"/>
    <property type="match status" value="1"/>
</dbReference>
<keyword evidence="8 10" id="KW-0472">Membrane</keyword>
<dbReference type="Pfam" id="PF00005">
    <property type="entry name" value="ABC_tran"/>
    <property type="match status" value="1"/>
</dbReference>
<dbReference type="PANTHER" id="PTHR24221">
    <property type="entry name" value="ATP-BINDING CASSETTE SUB-FAMILY B"/>
    <property type="match status" value="1"/>
</dbReference>
<feature type="transmembrane region" description="Helical" evidence="10">
    <location>
        <begin position="428"/>
        <end position="447"/>
    </location>
</feature>
<dbReference type="Gene3D" id="3.40.50.300">
    <property type="entry name" value="P-loop containing nucleotide triphosphate hydrolases"/>
    <property type="match status" value="1"/>
</dbReference>
<dbReference type="GO" id="GO:0016887">
    <property type="term" value="F:ATP hydrolysis activity"/>
    <property type="evidence" value="ECO:0007669"/>
    <property type="project" value="InterPro"/>
</dbReference>
<dbReference type="Pfam" id="PF00664">
    <property type="entry name" value="ABC_membrane"/>
    <property type="match status" value="1"/>
</dbReference>
<dbReference type="InterPro" id="IPR003439">
    <property type="entry name" value="ABC_transporter-like_ATP-bd"/>
</dbReference>
<dbReference type="GO" id="GO:0005524">
    <property type="term" value="F:ATP binding"/>
    <property type="evidence" value="ECO:0007669"/>
    <property type="project" value="UniProtKB-KW"/>
</dbReference>
<dbReference type="InterPro" id="IPR003593">
    <property type="entry name" value="AAA+_ATPase"/>
</dbReference>
<evidence type="ECO:0000256" key="1">
    <source>
        <dbReference type="ARBA" id="ARBA00004651"/>
    </source>
</evidence>
<evidence type="ECO:0000256" key="9">
    <source>
        <dbReference type="SAM" id="MobiDB-lite"/>
    </source>
</evidence>
<dbReference type="PROSITE" id="PS50006">
    <property type="entry name" value="FHA_DOMAIN"/>
    <property type="match status" value="1"/>
</dbReference>
<dbReference type="PROSITE" id="PS50893">
    <property type="entry name" value="ABC_TRANSPORTER_2"/>
    <property type="match status" value="1"/>
</dbReference>
<keyword evidence="3" id="KW-1003">Cell membrane</keyword>
<evidence type="ECO:0000256" key="2">
    <source>
        <dbReference type="ARBA" id="ARBA00022448"/>
    </source>
</evidence>
<dbReference type="Pfam" id="PF00498">
    <property type="entry name" value="FHA"/>
    <property type="match status" value="1"/>
</dbReference>
<dbReference type="PROSITE" id="PS50929">
    <property type="entry name" value="ABC_TM1F"/>
    <property type="match status" value="1"/>
</dbReference>
<accession>A0A6J6CGF3</accession>
<dbReference type="InterPro" id="IPR008984">
    <property type="entry name" value="SMAD_FHA_dom_sf"/>
</dbReference>
<keyword evidence="6" id="KW-0067">ATP-binding</keyword>
<dbReference type="GO" id="GO:0140359">
    <property type="term" value="F:ABC-type transporter activity"/>
    <property type="evidence" value="ECO:0007669"/>
    <property type="project" value="InterPro"/>
</dbReference>
<proteinExistence type="predicted"/>
<feature type="transmembrane region" description="Helical" evidence="10">
    <location>
        <begin position="514"/>
        <end position="546"/>
    </location>
</feature>
<dbReference type="CDD" id="cd00060">
    <property type="entry name" value="FHA"/>
    <property type="match status" value="1"/>
</dbReference>
<dbReference type="PROSITE" id="PS00211">
    <property type="entry name" value="ABC_TRANSPORTER_1"/>
    <property type="match status" value="1"/>
</dbReference>
<evidence type="ECO:0000256" key="10">
    <source>
        <dbReference type="SAM" id="Phobius"/>
    </source>
</evidence>
<evidence type="ECO:0000259" key="12">
    <source>
        <dbReference type="PROSITE" id="PS50893"/>
    </source>
</evidence>
<evidence type="ECO:0000256" key="3">
    <source>
        <dbReference type="ARBA" id="ARBA00022475"/>
    </source>
</evidence>
<dbReference type="SMART" id="SM00382">
    <property type="entry name" value="AAA"/>
    <property type="match status" value="1"/>
</dbReference>
<dbReference type="InterPro" id="IPR039421">
    <property type="entry name" value="Type_1_exporter"/>
</dbReference>
<dbReference type="InterPro" id="IPR000253">
    <property type="entry name" value="FHA_dom"/>
</dbReference>
<keyword evidence="2" id="KW-0813">Transport</keyword>
<reference evidence="14" key="1">
    <citation type="submission" date="2020-05" db="EMBL/GenBank/DDBJ databases">
        <authorList>
            <person name="Chiriac C."/>
            <person name="Salcher M."/>
            <person name="Ghai R."/>
            <person name="Kavagutti S V."/>
        </authorList>
    </citation>
    <scope>NUCLEOTIDE SEQUENCE</scope>
</reference>
<dbReference type="AlphaFoldDB" id="A0A6J6CGF3"/>
<keyword evidence="4 10" id="KW-0812">Transmembrane</keyword>
<evidence type="ECO:0000259" key="11">
    <source>
        <dbReference type="PROSITE" id="PS50006"/>
    </source>
</evidence>
<dbReference type="InterPro" id="IPR027417">
    <property type="entry name" value="P-loop_NTPase"/>
</dbReference>
<dbReference type="EMBL" id="CAEZSR010000026">
    <property type="protein sequence ID" value="CAB4550324.1"/>
    <property type="molecule type" value="Genomic_DNA"/>
</dbReference>
<dbReference type="SUPFAM" id="SSF52540">
    <property type="entry name" value="P-loop containing nucleoside triphosphate hydrolases"/>
    <property type="match status" value="1"/>
</dbReference>
<name>A0A6J6CGF3_9ZZZZ</name>
<feature type="transmembrane region" description="Helical" evidence="10">
    <location>
        <begin position="394"/>
        <end position="416"/>
    </location>
</feature>
<dbReference type="InterPro" id="IPR017871">
    <property type="entry name" value="ABC_transporter-like_CS"/>
</dbReference>
<evidence type="ECO:0000256" key="7">
    <source>
        <dbReference type="ARBA" id="ARBA00022989"/>
    </source>
</evidence>
<dbReference type="Gene3D" id="2.60.200.20">
    <property type="match status" value="1"/>
</dbReference>
<feature type="region of interest" description="Disordered" evidence="9">
    <location>
        <begin position="99"/>
        <end position="154"/>
    </location>
</feature>
<gene>
    <name evidence="14" type="ORF">UFOPK1493_01007</name>
</gene>
<dbReference type="SUPFAM" id="SSF49879">
    <property type="entry name" value="SMAD/FHA domain"/>
    <property type="match status" value="1"/>
</dbReference>
<evidence type="ECO:0000256" key="4">
    <source>
        <dbReference type="ARBA" id="ARBA00022692"/>
    </source>
</evidence>
<dbReference type="CDD" id="cd07346">
    <property type="entry name" value="ABC_6TM_exporters"/>
    <property type="match status" value="1"/>
</dbReference>
<dbReference type="SMART" id="SM00240">
    <property type="entry name" value="FHA"/>
    <property type="match status" value="1"/>
</dbReference>
<sequence>MDNVTVEVHVAGAIERRVVIDRAVVFGREGDVVVDDPQVSRRHVELAPAVGGRVTVRDLGSANGTYVDGVRIGEVGDIGPASTIRLGSATIRVLQHRATERVSPVTPELGAPPPPPPSAPSPPTPPQTPPPTPPLPEPGEGPVPTPAPVPSAATARPDLDQLDQRAGAGVVIRFRPGTAGAAASDGVLAAAEAVRRRMAGFGSESWGIPVQICLVDPFPDPERPDHLVSEGTVVDAARAEVWMVVDESHPAGPVGGALALVFGAAFPAAAELAPFLVGYGLHAGGADDPTPELRGRRLGRVSDAADALAPAMSVGFVRFLLGGGGDEAVRRFFASAQSGRVDDAARAIWGAGLDELEAAWRAELLGSAPAVEPTTFLRLSLRYLRPHLRRQIEIFFYLLLSLGFTTVLPFVTQRLLDTAIPSGEWSQVAQLLLVLAGAFAISLLGQVRQQYLSSYVSSSIVRSVRGGMFERMQDLDAGWYARHDQGDVLSRFFSDVDAVETGLSTLLRDGLFQIITLAVSLAICFTLDWRLALVTAFGAPLIAFVYRRMRNGAMRRSMAMQQESGGLMSIAAESFQAQQVVKAFSLRAREVARFDAAAGRLFDSEMRMSLFGGWFTLSVQSVVTLLRLATMGLGAWLILEGELTLGAFVAFLGVMGQVLEPVAGLTTLGQQLQHSMGALARVQEVMDALPEVRDVSDARPLSPLRSELRLQGVTFGYTPEHQVLRGVDLVVRAGTRTAIVGPSGSGKSSILQLLLRAYDPDGGSVTWDGHDIAHARLDDLRRHTGVVFQDNFAFDDTIRENIRLGRPGATDAEIEQAARAAEFHDVVLGLPLGYDTVVGERGSLLSGGQRQRLAIARALLRDPSLLVLDEATSALDPRTERLISATLDRAAQGRTTVAVTHRLGTVTDYDQIVVVVDGHIVERGTHAELLRAQGSYAAMWAEQGGAAEAPATTPVGPATGARVTRLASAVPARQAPPLPPPAGLPAPVPATRATGTFGTIR</sequence>
<protein>
    <submittedName>
        <fullName evidence="14">Unannotated protein</fullName>
    </submittedName>
</protein>
<comment type="subcellular location">
    <subcellularLocation>
        <location evidence="1">Cell membrane</location>
        <topology evidence="1">Multi-pass membrane protein</topology>
    </subcellularLocation>
</comment>
<feature type="domain" description="FHA" evidence="11">
    <location>
        <begin position="18"/>
        <end position="72"/>
    </location>
</feature>
<dbReference type="InterPro" id="IPR036640">
    <property type="entry name" value="ABC1_TM_sf"/>
</dbReference>
<dbReference type="Gene3D" id="1.20.1560.10">
    <property type="entry name" value="ABC transporter type 1, transmembrane domain"/>
    <property type="match status" value="1"/>
</dbReference>
<feature type="domain" description="ABC transporter" evidence="12">
    <location>
        <begin position="708"/>
        <end position="942"/>
    </location>
</feature>
<evidence type="ECO:0000256" key="5">
    <source>
        <dbReference type="ARBA" id="ARBA00022741"/>
    </source>
</evidence>
<evidence type="ECO:0000313" key="14">
    <source>
        <dbReference type="EMBL" id="CAB4550324.1"/>
    </source>
</evidence>
<dbReference type="FunFam" id="3.40.50.300:FF:000221">
    <property type="entry name" value="Multidrug ABC transporter ATP-binding protein"/>
    <property type="match status" value="1"/>
</dbReference>
<keyword evidence="7 10" id="KW-1133">Transmembrane helix</keyword>
<dbReference type="InterPro" id="IPR011527">
    <property type="entry name" value="ABC1_TM_dom"/>
</dbReference>
<keyword evidence="5" id="KW-0547">Nucleotide-binding</keyword>
<evidence type="ECO:0000256" key="6">
    <source>
        <dbReference type="ARBA" id="ARBA00022840"/>
    </source>
</evidence>
<dbReference type="GO" id="GO:0005886">
    <property type="term" value="C:plasma membrane"/>
    <property type="evidence" value="ECO:0007669"/>
    <property type="project" value="UniProtKB-SubCell"/>
</dbReference>
<feature type="domain" description="ABC transmembrane type-1" evidence="13">
    <location>
        <begin position="394"/>
        <end position="674"/>
    </location>
</feature>
<feature type="compositionally biased region" description="Pro residues" evidence="9">
    <location>
        <begin position="110"/>
        <end position="149"/>
    </location>
</feature>
<evidence type="ECO:0000256" key="8">
    <source>
        <dbReference type="ARBA" id="ARBA00023136"/>
    </source>
</evidence>
<evidence type="ECO:0000259" key="13">
    <source>
        <dbReference type="PROSITE" id="PS50929"/>
    </source>
</evidence>
<dbReference type="SUPFAM" id="SSF90123">
    <property type="entry name" value="ABC transporter transmembrane region"/>
    <property type="match status" value="1"/>
</dbReference>